<comment type="cofactor">
    <cofactor evidence="1">
        <name>FAD</name>
        <dbReference type="ChEBI" id="CHEBI:57692"/>
    </cofactor>
</comment>
<dbReference type="Pfam" id="PF13434">
    <property type="entry name" value="Lys_Orn_oxgnase"/>
    <property type="match status" value="1"/>
</dbReference>
<dbReference type="Pfam" id="PF13450">
    <property type="entry name" value="NAD_binding_8"/>
    <property type="match status" value="1"/>
</dbReference>
<organism evidence="12 13">
    <name type="scientific">Marasmiellus scandens</name>
    <dbReference type="NCBI Taxonomy" id="2682957"/>
    <lineage>
        <taxon>Eukaryota</taxon>
        <taxon>Fungi</taxon>
        <taxon>Dikarya</taxon>
        <taxon>Basidiomycota</taxon>
        <taxon>Agaricomycotina</taxon>
        <taxon>Agaricomycetes</taxon>
        <taxon>Agaricomycetidae</taxon>
        <taxon>Agaricales</taxon>
        <taxon>Marasmiineae</taxon>
        <taxon>Omphalotaceae</taxon>
        <taxon>Marasmiellus</taxon>
    </lineage>
</organism>
<dbReference type="EMBL" id="JBANRG010000042">
    <property type="protein sequence ID" value="KAK7447118.1"/>
    <property type="molecule type" value="Genomic_DNA"/>
</dbReference>
<evidence type="ECO:0000256" key="3">
    <source>
        <dbReference type="ARBA" id="ARBA00007588"/>
    </source>
</evidence>
<comment type="pathway">
    <text evidence="2">Siderophore biosynthesis.</text>
</comment>
<proteinExistence type="inferred from homology"/>
<keyword evidence="5" id="KW-0285">Flavoprotein</keyword>
<comment type="catalytic activity">
    <reaction evidence="10">
        <text>L-ornithine + NADH + O2 = N(5)-hydroxy-L-ornithine + NAD(+) + H2O</text>
        <dbReference type="Rhea" id="RHEA:41512"/>
        <dbReference type="ChEBI" id="CHEBI:15377"/>
        <dbReference type="ChEBI" id="CHEBI:15379"/>
        <dbReference type="ChEBI" id="CHEBI:46911"/>
        <dbReference type="ChEBI" id="CHEBI:57540"/>
        <dbReference type="ChEBI" id="CHEBI:57945"/>
        <dbReference type="ChEBI" id="CHEBI:78275"/>
        <dbReference type="EC" id="1.14.13.196"/>
    </reaction>
</comment>
<evidence type="ECO:0000313" key="13">
    <source>
        <dbReference type="Proteomes" id="UP001498398"/>
    </source>
</evidence>
<dbReference type="PRINTS" id="PR00419">
    <property type="entry name" value="ADXRDTASE"/>
</dbReference>
<dbReference type="Gene3D" id="3.50.50.60">
    <property type="entry name" value="FAD/NAD(P)-binding domain"/>
    <property type="match status" value="2"/>
</dbReference>
<dbReference type="InterPro" id="IPR025700">
    <property type="entry name" value="Lys/Orn_oxygenase"/>
</dbReference>
<evidence type="ECO:0000256" key="2">
    <source>
        <dbReference type="ARBA" id="ARBA00004924"/>
    </source>
</evidence>
<evidence type="ECO:0000313" key="11">
    <source>
        <dbReference type="EMBL" id="KAK7447118.1"/>
    </source>
</evidence>
<dbReference type="EC" id="1.14.13.196" evidence="4"/>
<keyword evidence="6" id="KW-0274">FAD</keyword>
<evidence type="ECO:0000256" key="1">
    <source>
        <dbReference type="ARBA" id="ARBA00001974"/>
    </source>
</evidence>
<dbReference type="InterPro" id="IPR050346">
    <property type="entry name" value="FMO-like"/>
</dbReference>
<comment type="similarity">
    <text evidence="3">Belongs to the lysine N(6)-hydroxylase/L-ornithine N(5)-oxygenase family.</text>
</comment>
<keyword evidence="13" id="KW-1185">Reference proteome</keyword>
<sequence>MSFSSSVTFSSPTEELDYPLCDLPSSKFSIANYNARRSVCVIGSGAAGLITARTLIKDGFTNVTILSKDSAPGGVWEHNKVYSGVFINNVYGDYRFSCLEMPHHPARGPDAQRLSAEDMHFYMQKFADTFLRDRISYNTEVVNIKRPTPPFSSDPPNWIVTVRDSKTGNVTERGYDRVVLCTGGCHEPRIPRAFSAEAARAAGFRGTVVHSTDFRKNLDDILNAVKPSEDGVPGAIVVIGGGKSAQDIAAYLTNEGQHSDVSMVFEKTDAFVASSTQLPNSVRKSRVIGILSPPIELRSGVERFLHTTWLGAKCVRGLFNMVSRRSFKSFGIPKDSPLRLSQDIFWSLRVNDEVCRRGNSFHALAKEGKIKLIAPNRAVCFGKDGRSVVLSDGRSIKADAIILATGYTSSWSKIFDQQTMNQVGLGKYPPQFVSDETYANEWKYSSLKDPPSKHPLSDQWISCIYRGIVPAKNIFKRDLAINGAVFSTNNGYVFETTANWISSYFLEDHFLELPRSVKEAVECTEHTSAWLRKRYPDMLHWTNESHSSDIHFWSWPQYTDDLLKDMGLAYGRERTGGNRWTWLFKPIEIECIATVGQERDQKRKERREVV</sequence>
<dbReference type="EMBL" id="JBANRG010000038">
    <property type="protein sequence ID" value="KAK7448484.1"/>
    <property type="molecule type" value="Genomic_DNA"/>
</dbReference>
<evidence type="ECO:0000256" key="10">
    <source>
        <dbReference type="ARBA" id="ARBA00049248"/>
    </source>
</evidence>
<protein>
    <recommendedName>
        <fullName evidence="4">L-ornithine N(5)-monooxygenase [NAD(P)H]</fullName>
        <ecNumber evidence="4">1.14.13.196</ecNumber>
    </recommendedName>
</protein>
<comment type="caution">
    <text evidence="12">The sequence shown here is derived from an EMBL/GenBank/DDBJ whole genome shotgun (WGS) entry which is preliminary data.</text>
</comment>
<gene>
    <name evidence="12" type="ORF">VKT23_013745</name>
    <name evidence="11" type="ORF">VKT23_014330</name>
</gene>
<dbReference type="PANTHER" id="PTHR23023">
    <property type="entry name" value="DIMETHYLANILINE MONOOXYGENASE"/>
    <property type="match status" value="1"/>
</dbReference>
<evidence type="ECO:0000256" key="9">
    <source>
        <dbReference type="ARBA" id="ARBA00047598"/>
    </source>
</evidence>
<dbReference type="InterPro" id="IPR036188">
    <property type="entry name" value="FAD/NAD-bd_sf"/>
</dbReference>
<evidence type="ECO:0000256" key="5">
    <source>
        <dbReference type="ARBA" id="ARBA00022630"/>
    </source>
</evidence>
<name>A0ABR1J4Y1_9AGAR</name>
<keyword evidence="7" id="KW-0521">NADP</keyword>
<dbReference type="SUPFAM" id="SSF51905">
    <property type="entry name" value="FAD/NAD(P)-binding domain"/>
    <property type="match status" value="2"/>
</dbReference>
<accession>A0ABR1J4Y1</accession>
<evidence type="ECO:0000256" key="6">
    <source>
        <dbReference type="ARBA" id="ARBA00022827"/>
    </source>
</evidence>
<dbReference type="Proteomes" id="UP001498398">
    <property type="component" value="Unassembled WGS sequence"/>
</dbReference>
<comment type="catalytic activity">
    <reaction evidence="9">
        <text>L-ornithine + NADPH + O2 = N(5)-hydroxy-L-ornithine + NADP(+) + H2O</text>
        <dbReference type="Rhea" id="RHEA:41508"/>
        <dbReference type="ChEBI" id="CHEBI:15377"/>
        <dbReference type="ChEBI" id="CHEBI:15379"/>
        <dbReference type="ChEBI" id="CHEBI:46911"/>
        <dbReference type="ChEBI" id="CHEBI:57783"/>
        <dbReference type="ChEBI" id="CHEBI:58349"/>
        <dbReference type="ChEBI" id="CHEBI:78275"/>
        <dbReference type="EC" id="1.14.13.196"/>
    </reaction>
</comment>
<evidence type="ECO:0000256" key="8">
    <source>
        <dbReference type="ARBA" id="ARBA00023002"/>
    </source>
</evidence>
<reference evidence="12 13" key="1">
    <citation type="submission" date="2024-01" db="EMBL/GenBank/DDBJ databases">
        <title>A draft genome for the cacao thread blight pathogen Marasmiellus scandens.</title>
        <authorList>
            <person name="Baruah I.K."/>
            <person name="Leung J."/>
            <person name="Bukari Y."/>
            <person name="Amoako-Attah I."/>
            <person name="Meinhardt L.W."/>
            <person name="Bailey B.A."/>
            <person name="Cohen S.P."/>
        </authorList>
    </citation>
    <scope>NUCLEOTIDE SEQUENCE [LARGE SCALE GENOMIC DNA]</scope>
    <source>
        <strain evidence="12 13">GH-19</strain>
    </source>
</reference>
<keyword evidence="8" id="KW-0560">Oxidoreductase</keyword>
<evidence type="ECO:0000313" key="12">
    <source>
        <dbReference type="EMBL" id="KAK7448484.1"/>
    </source>
</evidence>
<evidence type="ECO:0000256" key="7">
    <source>
        <dbReference type="ARBA" id="ARBA00022857"/>
    </source>
</evidence>
<evidence type="ECO:0000256" key="4">
    <source>
        <dbReference type="ARBA" id="ARBA00012881"/>
    </source>
</evidence>